<proteinExistence type="predicted"/>
<accession>A0AAW1MVS8</accession>
<dbReference type="Proteomes" id="UP001458880">
    <property type="component" value="Unassembled WGS sequence"/>
</dbReference>
<evidence type="ECO:0000313" key="1">
    <source>
        <dbReference type="EMBL" id="KAK9751491.1"/>
    </source>
</evidence>
<keyword evidence="2" id="KW-1185">Reference proteome</keyword>
<reference evidence="1 2" key="1">
    <citation type="journal article" date="2024" name="BMC Genomics">
        <title>De novo assembly and annotation of Popillia japonica's genome with initial clues to its potential as an invasive pest.</title>
        <authorList>
            <person name="Cucini C."/>
            <person name="Boschi S."/>
            <person name="Funari R."/>
            <person name="Cardaioli E."/>
            <person name="Iannotti N."/>
            <person name="Marturano G."/>
            <person name="Paoli F."/>
            <person name="Bruttini M."/>
            <person name="Carapelli A."/>
            <person name="Frati F."/>
            <person name="Nardi F."/>
        </authorList>
    </citation>
    <scope>NUCLEOTIDE SEQUENCE [LARGE SCALE GENOMIC DNA]</scope>
    <source>
        <strain evidence="1">DMR45628</strain>
    </source>
</reference>
<organism evidence="1 2">
    <name type="scientific">Popillia japonica</name>
    <name type="common">Japanese beetle</name>
    <dbReference type="NCBI Taxonomy" id="7064"/>
    <lineage>
        <taxon>Eukaryota</taxon>
        <taxon>Metazoa</taxon>
        <taxon>Ecdysozoa</taxon>
        <taxon>Arthropoda</taxon>
        <taxon>Hexapoda</taxon>
        <taxon>Insecta</taxon>
        <taxon>Pterygota</taxon>
        <taxon>Neoptera</taxon>
        <taxon>Endopterygota</taxon>
        <taxon>Coleoptera</taxon>
        <taxon>Polyphaga</taxon>
        <taxon>Scarabaeiformia</taxon>
        <taxon>Scarabaeidae</taxon>
        <taxon>Rutelinae</taxon>
        <taxon>Popillia</taxon>
    </lineage>
</organism>
<comment type="caution">
    <text evidence="1">The sequence shown here is derived from an EMBL/GenBank/DDBJ whole genome shotgun (WGS) entry which is preliminary data.</text>
</comment>
<sequence>MDLVDVNVFVSDDEDIVLNNRQRRPKRYFDRVNYFDEYDDQEFFSRFRLQKNTCLLLLQEIEDATKSPTNQNNPLSPANKTAIDIEILCKRVYVVSCRILLRGGLEDHIPNCLFRILLRGGLEDHTTKLYLITVE</sequence>
<protein>
    <submittedName>
        <fullName evidence="1">Uncharacterized protein</fullName>
    </submittedName>
</protein>
<gene>
    <name evidence="1" type="ORF">QE152_g4954</name>
</gene>
<evidence type="ECO:0000313" key="2">
    <source>
        <dbReference type="Proteomes" id="UP001458880"/>
    </source>
</evidence>
<dbReference type="EMBL" id="JASPKY010000027">
    <property type="protein sequence ID" value="KAK9751491.1"/>
    <property type="molecule type" value="Genomic_DNA"/>
</dbReference>
<dbReference type="AlphaFoldDB" id="A0AAW1MVS8"/>
<name>A0AAW1MVS8_POPJA</name>